<dbReference type="OrthoDB" id="5243741at2"/>
<comment type="caution">
    <text evidence="3">The sequence shown here is derived from an EMBL/GenBank/DDBJ whole genome shotgun (WGS) entry which is preliminary data.</text>
</comment>
<accession>A0A3N0GKL0</accession>
<dbReference type="InterPro" id="IPR051448">
    <property type="entry name" value="CdaR-like_regulators"/>
</dbReference>
<proteinExistence type="predicted"/>
<keyword evidence="4" id="KW-1185">Reference proteome</keyword>
<organism evidence="3 4">
    <name type="scientific">Nocardioides pocheonensis</name>
    <dbReference type="NCBI Taxonomy" id="661485"/>
    <lineage>
        <taxon>Bacteria</taxon>
        <taxon>Bacillati</taxon>
        <taxon>Actinomycetota</taxon>
        <taxon>Actinomycetes</taxon>
        <taxon>Propionibacteriales</taxon>
        <taxon>Nocardioidaceae</taxon>
        <taxon>Nocardioides</taxon>
    </lineage>
</organism>
<feature type="domain" description="PucR-like N-terminal" evidence="2">
    <location>
        <begin position="11"/>
        <end position="178"/>
    </location>
</feature>
<dbReference type="InterPro" id="IPR058663">
    <property type="entry name" value="PucR-like_N"/>
</dbReference>
<evidence type="ECO:0000313" key="4">
    <source>
        <dbReference type="Proteomes" id="UP000279994"/>
    </source>
</evidence>
<evidence type="ECO:0000259" key="1">
    <source>
        <dbReference type="Pfam" id="PF13556"/>
    </source>
</evidence>
<protein>
    <submittedName>
        <fullName evidence="3">PucR family transcriptional regulator</fullName>
    </submittedName>
</protein>
<dbReference type="Pfam" id="PF25906">
    <property type="entry name" value="PucR-like_N"/>
    <property type="match status" value="1"/>
</dbReference>
<evidence type="ECO:0000259" key="2">
    <source>
        <dbReference type="Pfam" id="PF25906"/>
    </source>
</evidence>
<reference evidence="3 4" key="1">
    <citation type="submission" date="2018-11" db="EMBL/GenBank/DDBJ databases">
        <authorList>
            <person name="Li F."/>
        </authorList>
    </citation>
    <scope>NUCLEOTIDE SEQUENCE [LARGE SCALE GENOMIC DNA]</scope>
    <source>
        <strain evidence="3 4">Gsoil 818</strain>
    </source>
</reference>
<dbReference type="Pfam" id="PF13556">
    <property type="entry name" value="HTH_30"/>
    <property type="match status" value="1"/>
</dbReference>
<dbReference type="PANTHER" id="PTHR33744">
    <property type="entry name" value="CARBOHYDRATE DIACID REGULATOR"/>
    <property type="match status" value="1"/>
</dbReference>
<dbReference type="RefSeq" id="WP_123224509.1">
    <property type="nucleotide sequence ID" value="NZ_RJSF01000044.1"/>
</dbReference>
<dbReference type="InterPro" id="IPR025736">
    <property type="entry name" value="PucR_C-HTH_dom"/>
</dbReference>
<evidence type="ECO:0000313" key="3">
    <source>
        <dbReference type="EMBL" id="RNM12746.1"/>
    </source>
</evidence>
<dbReference type="Proteomes" id="UP000279994">
    <property type="component" value="Unassembled WGS sequence"/>
</dbReference>
<dbReference type="InterPro" id="IPR042070">
    <property type="entry name" value="PucR_C-HTH_sf"/>
</dbReference>
<dbReference type="AlphaFoldDB" id="A0A3N0GKL0"/>
<dbReference type="Gene3D" id="1.10.10.2840">
    <property type="entry name" value="PucR C-terminal helix-turn-helix domain"/>
    <property type="match status" value="1"/>
</dbReference>
<sequence length="390" mass="41848">MASPAVPVHPWARLPRGLATALGTRLEPTVDAVARNVSELVPDFAAIDNPKFERDVHEAVRAAVERFLDLVGTDEPALPGTAREVFVALGAAEAREERSPDVLLAALRTASRALLRTASHALGELGPPEAGDVLDLADAVTAYVDELVAATTDGYALQVREQAGETDRRRRLLGELLLRGNAGDAAVRTAAADIGWRELGDLAAVLLPLEQARDARFRYGGDGVVVDRERDAVLLVRAGRRAGREQLAEALRGRGAVVGPTVPWARVPEAVRLAELTGQLVADRGGRGGVLFVVDHLAGLALHGDAGAMTALAARRLEPFAGLQPAARDRLLRTLHSWLLHWGSRSDVAAELFIHPQTVSYRIRRLRALLGDDLDDPDARFELLLVLAGR</sequence>
<dbReference type="PANTHER" id="PTHR33744:SF1">
    <property type="entry name" value="DNA-BINDING TRANSCRIPTIONAL ACTIVATOR ADER"/>
    <property type="match status" value="1"/>
</dbReference>
<gene>
    <name evidence="3" type="ORF">EFL26_19375</name>
</gene>
<name>A0A3N0GKL0_9ACTN</name>
<dbReference type="EMBL" id="RJSF01000044">
    <property type="protein sequence ID" value="RNM12746.1"/>
    <property type="molecule type" value="Genomic_DNA"/>
</dbReference>
<feature type="domain" description="PucR C-terminal helix-turn-helix" evidence="1">
    <location>
        <begin position="331"/>
        <end position="387"/>
    </location>
</feature>